<reference evidence="1 2" key="1">
    <citation type="submission" date="2018-06" db="EMBL/GenBank/DDBJ databases">
        <authorList>
            <consortium name="Pathogen Informatics"/>
            <person name="Doyle S."/>
        </authorList>
    </citation>
    <scope>NUCLEOTIDE SEQUENCE [LARGE SCALE GENOMIC DNA]</scope>
    <source>
        <strain evidence="1 2">NCTC13456</strain>
    </source>
</reference>
<proteinExistence type="predicted"/>
<protein>
    <submittedName>
        <fullName evidence="1">Uncharacterized protein</fullName>
    </submittedName>
</protein>
<dbReference type="Proteomes" id="UP000254737">
    <property type="component" value="Unassembled WGS sequence"/>
</dbReference>
<gene>
    <name evidence="1" type="ORF">NCTC13456_01499</name>
</gene>
<dbReference type="RefSeq" id="WP_114999740.1">
    <property type="nucleotide sequence ID" value="NZ_UFXS01000001.1"/>
</dbReference>
<accession>A0A376G3Z3</accession>
<evidence type="ECO:0000313" key="2">
    <source>
        <dbReference type="Proteomes" id="UP000254737"/>
    </source>
</evidence>
<sequence>MKHFFFIFLIISQISNAQDLYKYFKSPKNIIKVESCKNISNKNENIKCLDTVFTNDFDAYFSNKNSINYDSIKSNRNTYFEARFEMIYNENGNLDLQFKEYSGFNQNLINSFKSKTDVYLVGFKNHVLKNYENVIPAIDFDNKDIQSKIPLTIGIKTLNNDVYFGYKNIHYKYLDLNNYKNEDETKKFYSYVYKKIENTFNADFAPLAKKNNIDKAYAHVYFTLDEKGKVIKIENVQEGNKVFEKYLIEQFNKIRKDIESNSVPAKLIDNTAVERSYLMSFKYGYN</sequence>
<dbReference type="STRING" id="343874.GCA_000805695_01827"/>
<organism evidence="1 2">
    <name type="scientific">Empedobacter falsenii</name>
    <dbReference type="NCBI Taxonomy" id="343874"/>
    <lineage>
        <taxon>Bacteria</taxon>
        <taxon>Pseudomonadati</taxon>
        <taxon>Bacteroidota</taxon>
        <taxon>Flavobacteriia</taxon>
        <taxon>Flavobacteriales</taxon>
        <taxon>Weeksellaceae</taxon>
        <taxon>Empedobacter</taxon>
    </lineage>
</organism>
<dbReference type="AlphaFoldDB" id="A0A376G3Z3"/>
<name>A0A376G3Z3_9FLAO</name>
<evidence type="ECO:0000313" key="1">
    <source>
        <dbReference type="EMBL" id="STD55365.1"/>
    </source>
</evidence>
<dbReference type="EMBL" id="UFXS01000001">
    <property type="protein sequence ID" value="STD55365.1"/>
    <property type="molecule type" value="Genomic_DNA"/>
</dbReference>